<evidence type="ECO:0000313" key="11">
    <source>
        <dbReference type="Proteomes" id="UP000887540"/>
    </source>
</evidence>
<organism evidence="11 12">
    <name type="scientific">Acrobeloides nanus</name>
    <dbReference type="NCBI Taxonomy" id="290746"/>
    <lineage>
        <taxon>Eukaryota</taxon>
        <taxon>Metazoa</taxon>
        <taxon>Ecdysozoa</taxon>
        <taxon>Nematoda</taxon>
        <taxon>Chromadorea</taxon>
        <taxon>Rhabditida</taxon>
        <taxon>Tylenchina</taxon>
        <taxon>Cephalobomorpha</taxon>
        <taxon>Cephaloboidea</taxon>
        <taxon>Cephalobidae</taxon>
        <taxon>Acrobeloides</taxon>
    </lineage>
</organism>
<feature type="domain" description="ELP1 TPR" evidence="8">
    <location>
        <begin position="867"/>
        <end position="1031"/>
    </location>
</feature>
<feature type="domain" description="ELP1 first N-terminal beta-propeller" evidence="6">
    <location>
        <begin position="45"/>
        <end position="349"/>
    </location>
</feature>
<dbReference type="Pfam" id="PF04762">
    <property type="entry name" value="Beta-prop_ELP1_1st"/>
    <property type="match status" value="1"/>
</dbReference>
<dbReference type="Pfam" id="PF23878">
    <property type="entry name" value="TPR_ELP1"/>
    <property type="match status" value="1"/>
</dbReference>
<evidence type="ECO:0000256" key="2">
    <source>
        <dbReference type="ARBA" id="ARBA00006086"/>
    </source>
</evidence>
<comment type="subcellular location">
    <subcellularLocation>
        <location evidence="5">Cytoplasm</location>
    </subcellularLocation>
    <subcellularLocation>
        <location evidence="5">Nucleus</location>
    </subcellularLocation>
</comment>
<dbReference type="InterPro" id="IPR056166">
    <property type="entry name" value="TPR_ELP1"/>
</dbReference>
<dbReference type="InterPro" id="IPR056165">
    <property type="entry name" value="Beta-prop_ELP1_2nd"/>
</dbReference>
<dbReference type="Pfam" id="PF23936">
    <property type="entry name" value="HB_ELP1"/>
    <property type="match status" value="1"/>
</dbReference>
<dbReference type="Pfam" id="PF23925">
    <property type="entry name" value="A-sol_ELP1"/>
    <property type="match status" value="1"/>
</dbReference>
<evidence type="ECO:0000256" key="5">
    <source>
        <dbReference type="PIRNR" id="PIRNR017233"/>
    </source>
</evidence>
<evidence type="ECO:0000259" key="8">
    <source>
        <dbReference type="Pfam" id="PF23878"/>
    </source>
</evidence>
<keyword evidence="3 5" id="KW-0963">Cytoplasm</keyword>
<keyword evidence="11" id="KW-1185">Reference proteome</keyword>
<dbReference type="SUPFAM" id="SSF82171">
    <property type="entry name" value="DPP6 N-terminal domain-like"/>
    <property type="match status" value="1"/>
</dbReference>
<feature type="domain" description="ELP1 N-terminal second beta-propeller" evidence="7">
    <location>
        <begin position="385"/>
        <end position="632"/>
    </location>
</feature>
<sequence length="1262" mass="145328">MKNLHLYFATSTYGLEVETLLKETKCFCIDSLNALTYFALPKCIIALDTAMKMVYEISWVDAWDPAIERLILFDFLFDEIQLCAVFDSGKVLYIDPMNNQITEIASLPSPLLGGAWSPDLQALVLASSEMLFLVSREFEIISEENINPTSQGKDQLLTVGWGSRESQFQGAGTLKKREAADLDRMPSPLLHNDDRRVIVSWRADAQFFTVSSIMQTNESSEEATMESRRLRVWNRELELMSHCDWLSGIENVLTMRPQGNLIATTRISGSDRWVWLYERNGQYRSKFCLGPAKDSIVRNILWNSDSSVLSILFDTTETSQLHFWTVSNYEWAQKLVIQAPAKIIHGMWDLENNHCFHFITETGHYRCIYMERMYDVNNLLAINVNGNKLRVTDLPMAPIPPPMSHFELELPTSIIALCQSPEFLAVLFSDQSLSIYEVVDRKYKHKKSIQLPDLHNYNTLYNLQWIDDERISALCKADNYKIVEISLKNGDIKIVFSSTKPLIWHKFVGNDLGYIIQLTDGDFLSLLVGQEEAKPLEISGSIIQLKSVNCHKCWFLNEQKLLIALTRNHQLLINGNVVHSSIGSVSVSEDFVIVTTLTNILHCLPVKELKSLQAKDFDRFEGRVVERGSTIVTNESNGTRVWLQMPRGNLETIHPRALLIDQLQAHLNQLEFSTVLKEMRRHRVDMNLLYDNNPQLLLENVKTFVDQINDADLLNLFILSLCDEDTTTKIFAPFYMNHSLDKSWNEDKVNRICSSLVEYILSLNWDRLKNLYTSVLSCLVKMKPSKISEALSDIKVRYSSANSEGDILLREWLRHLSYLVDDRLLFNKALKTYDLHVALLVAEACDRDPKEYLPLLRDLQKISPPSYQQYHIDLKVDPPDLTSALSHLAEVEERFDETIQFIKKHRLYSKALAVFQNKPRYKDICRLCAENLLTAKRYEEAVLLFRKCEDWESVLKCHELGRNYKGYIEIATANTHTSKEDIAKTLERMALSFETTNDFATVAEIYRHLNIDKYYPRIIENFCKALHWTEALNVATAKNDIDQLRTAVDAHFNALLSLISNRKSEIEKHIKRLEIVRENKMKQIQQWIESEGDLDIAQSETMSEASTTVSNLSRISKLSTVSSRRRKNIDRKKKLLKEGSPYEDAAILAALKEIYLAIMKQQDELRTFLPTMVSLDMIDDARILQKEVISLFEFASQSMKSAWPKHIQLRSLIGPIYEIYRGDDGIVRMPSEEVMPSKIPLDDELIPPSFSCDSYWQMEILK</sequence>
<evidence type="ECO:0000256" key="1">
    <source>
        <dbReference type="ARBA" id="ARBA00005043"/>
    </source>
</evidence>
<dbReference type="AlphaFoldDB" id="A0A914C5A1"/>
<evidence type="ECO:0000256" key="3">
    <source>
        <dbReference type="ARBA" id="ARBA00022490"/>
    </source>
</evidence>
<comment type="function">
    <text evidence="5">Component of the elongator complex which is required for multiple tRNA modifications, including mcm5U (5-methoxycarbonylmethyl uridine), mcm5s2U (5-methoxycarbonylmethyl-2-thiouridine), and ncm5U (5-carbamoylmethyl uridine). The elongator complex catalyzes formation of carboxymethyluridine in the wobble base at position 34 in tRNAs.</text>
</comment>
<proteinExistence type="inferred from homology"/>
<dbReference type="InterPro" id="IPR056169">
    <property type="entry name" value="HB_ELP1"/>
</dbReference>
<dbReference type="Pfam" id="PF23797">
    <property type="entry name" value="Beta-prop_ELP1_2nd"/>
    <property type="match status" value="1"/>
</dbReference>
<accession>A0A914C5A1</accession>
<dbReference type="InterPro" id="IPR056167">
    <property type="entry name" value="A-sol_ELP1"/>
</dbReference>
<protein>
    <recommendedName>
        <fullName evidence="5">Elongator complex protein 1</fullName>
    </recommendedName>
</protein>
<comment type="pathway">
    <text evidence="1">tRNA modification; 5-methoxycarbonylmethyl-2-thiouridine-tRNA biosynthesis.</text>
</comment>
<dbReference type="GO" id="GO:0000049">
    <property type="term" value="F:tRNA binding"/>
    <property type="evidence" value="ECO:0007669"/>
    <property type="project" value="TreeGrafter"/>
</dbReference>
<dbReference type="GO" id="GO:0033588">
    <property type="term" value="C:elongator holoenzyme complex"/>
    <property type="evidence" value="ECO:0007669"/>
    <property type="project" value="InterPro"/>
</dbReference>
<feature type="domain" description="ELP1 three-helical bundle" evidence="10">
    <location>
        <begin position="1043"/>
        <end position="1198"/>
    </location>
</feature>
<evidence type="ECO:0000256" key="4">
    <source>
        <dbReference type="ARBA" id="ARBA00022694"/>
    </source>
</evidence>
<dbReference type="PANTHER" id="PTHR12747">
    <property type="entry name" value="ELONGATOR COMPLEX PROTEIN 1"/>
    <property type="match status" value="1"/>
</dbReference>
<dbReference type="PANTHER" id="PTHR12747:SF0">
    <property type="entry name" value="ELONGATOR COMPLEX PROTEIN 1"/>
    <property type="match status" value="1"/>
</dbReference>
<keyword evidence="5" id="KW-0539">Nucleus</keyword>
<evidence type="ECO:0000259" key="7">
    <source>
        <dbReference type="Pfam" id="PF23797"/>
    </source>
</evidence>
<evidence type="ECO:0000259" key="10">
    <source>
        <dbReference type="Pfam" id="PF23936"/>
    </source>
</evidence>
<keyword evidence="4" id="KW-0819">tRNA processing</keyword>
<evidence type="ECO:0000259" key="9">
    <source>
        <dbReference type="Pfam" id="PF23925"/>
    </source>
</evidence>
<dbReference type="PIRSF" id="PIRSF017233">
    <property type="entry name" value="IKAP"/>
    <property type="match status" value="1"/>
</dbReference>
<evidence type="ECO:0000259" key="6">
    <source>
        <dbReference type="Pfam" id="PF04762"/>
    </source>
</evidence>
<dbReference type="GO" id="GO:0005829">
    <property type="term" value="C:cytosol"/>
    <property type="evidence" value="ECO:0007669"/>
    <property type="project" value="TreeGrafter"/>
</dbReference>
<dbReference type="GO" id="GO:0002926">
    <property type="term" value="P:tRNA wobble base 5-methoxycarbonylmethyl-2-thiouridinylation"/>
    <property type="evidence" value="ECO:0007669"/>
    <property type="project" value="TreeGrafter"/>
</dbReference>
<dbReference type="InterPro" id="IPR006849">
    <property type="entry name" value="Elp1"/>
</dbReference>
<comment type="similarity">
    <text evidence="2 5">Belongs to the ELP1/IKA1 family.</text>
</comment>
<evidence type="ECO:0000313" key="12">
    <source>
        <dbReference type="WBParaSite" id="ACRNAN_Path_324.g1231.t1"/>
    </source>
</evidence>
<dbReference type="Proteomes" id="UP000887540">
    <property type="component" value="Unplaced"/>
</dbReference>
<dbReference type="InterPro" id="IPR056164">
    <property type="entry name" value="Beta-prop_ELP1_1st"/>
</dbReference>
<dbReference type="WBParaSite" id="ACRNAN_Path_324.g1231.t1">
    <property type="protein sequence ID" value="ACRNAN_Path_324.g1231.t1"/>
    <property type="gene ID" value="ACRNAN_Path_324.g1231"/>
</dbReference>
<dbReference type="GO" id="GO:0005634">
    <property type="term" value="C:nucleus"/>
    <property type="evidence" value="ECO:0007669"/>
    <property type="project" value="UniProtKB-SubCell"/>
</dbReference>
<feature type="domain" description="ELP1 alpha-solenoid" evidence="9">
    <location>
        <begin position="656"/>
        <end position="859"/>
    </location>
</feature>
<name>A0A914C5A1_9BILA</name>
<reference evidence="12" key="1">
    <citation type="submission" date="2022-11" db="UniProtKB">
        <authorList>
            <consortium name="WormBaseParasite"/>
        </authorList>
    </citation>
    <scope>IDENTIFICATION</scope>
</reference>